<feature type="active site" evidence="9">
    <location>
        <position position="116"/>
    </location>
</feature>
<dbReference type="GO" id="GO:0006508">
    <property type="term" value="P:proteolysis"/>
    <property type="evidence" value="ECO:0007669"/>
    <property type="project" value="UniProtKB-KW"/>
</dbReference>
<reference evidence="12" key="1">
    <citation type="submission" date="2016-10" db="EMBL/GenBank/DDBJ databases">
        <authorList>
            <person name="Varghese N."/>
            <person name="Submissions S."/>
        </authorList>
    </citation>
    <scope>NUCLEOTIDE SEQUENCE [LARGE SCALE GENOMIC DNA]</scope>
    <source>
        <strain evidence="12">CGMCC 1.7715</strain>
    </source>
</reference>
<evidence type="ECO:0000313" key="12">
    <source>
        <dbReference type="Proteomes" id="UP000199331"/>
    </source>
</evidence>
<protein>
    <recommendedName>
        <fullName evidence="9">Lipoprotein signal peptidase</fullName>
        <ecNumber evidence="9">3.4.23.36</ecNumber>
    </recommendedName>
    <alternativeName>
        <fullName evidence="9">Prolipoprotein signal peptidase</fullName>
    </alternativeName>
    <alternativeName>
        <fullName evidence="9">Signal peptidase II</fullName>
        <shortName evidence="9">SPase II</shortName>
    </alternativeName>
</protein>
<organism evidence="11 12">
    <name type="scientific">Qipengyuania nanhaisediminis</name>
    <dbReference type="NCBI Taxonomy" id="604088"/>
    <lineage>
        <taxon>Bacteria</taxon>
        <taxon>Pseudomonadati</taxon>
        <taxon>Pseudomonadota</taxon>
        <taxon>Alphaproteobacteria</taxon>
        <taxon>Sphingomonadales</taxon>
        <taxon>Erythrobacteraceae</taxon>
        <taxon>Qipengyuania</taxon>
    </lineage>
</organism>
<dbReference type="STRING" id="604088.SAMN04488060_1361"/>
<comment type="function">
    <text evidence="9">This protein specifically catalyzes the removal of signal peptides from prolipoproteins.</text>
</comment>
<keyword evidence="2 9" id="KW-1003">Cell membrane</keyword>
<keyword evidence="12" id="KW-1185">Reference proteome</keyword>
<accession>A0A1I5MH32</accession>
<dbReference type="OrthoDB" id="9810259at2"/>
<evidence type="ECO:0000256" key="5">
    <source>
        <dbReference type="ARBA" id="ARBA00022750"/>
    </source>
</evidence>
<evidence type="ECO:0000256" key="3">
    <source>
        <dbReference type="ARBA" id="ARBA00022670"/>
    </source>
</evidence>
<dbReference type="EMBL" id="FOWZ01000002">
    <property type="protein sequence ID" value="SFP08840.1"/>
    <property type="molecule type" value="Genomic_DNA"/>
</dbReference>
<dbReference type="Proteomes" id="UP000199331">
    <property type="component" value="Unassembled WGS sequence"/>
</dbReference>
<name>A0A1I5MH32_9SPHN</name>
<evidence type="ECO:0000256" key="7">
    <source>
        <dbReference type="ARBA" id="ARBA00022989"/>
    </source>
</evidence>
<comment type="pathway">
    <text evidence="9">Protein modification; lipoprotein biosynthesis (signal peptide cleavage).</text>
</comment>
<evidence type="ECO:0000313" key="11">
    <source>
        <dbReference type="EMBL" id="SFP08840.1"/>
    </source>
</evidence>
<keyword evidence="4 9" id="KW-0812">Transmembrane</keyword>
<dbReference type="InterPro" id="IPR001872">
    <property type="entry name" value="Peptidase_A8"/>
</dbReference>
<feature type="transmembrane region" description="Helical" evidence="9">
    <location>
        <begin position="126"/>
        <end position="149"/>
    </location>
</feature>
<dbReference type="PANTHER" id="PTHR33695:SF1">
    <property type="entry name" value="LIPOPROTEIN SIGNAL PEPTIDASE"/>
    <property type="match status" value="1"/>
</dbReference>
<dbReference type="GO" id="GO:0005886">
    <property type="term" value="C:plasma membrane"/>
    <property type="evidence" value="ECO:0007669"/>
    <property type="project" value="UniProtKB-SubCell"/>
</dbReference>
<comment type="similarity">
    <text evidence="1 9 10">Belongs to the peptidase A8 family.</text>
</comment>
<comment type="caution">
    <text evidence="9">Lacks conserved residue(s) required for the propagation of feature annotation.</text>
</comment>
<evidence type="ECO:0000256" key="4">
    <source>
        <dbReference type="ARBA" id="ARBA00022692"/>
    </source>
</evidence>
<evidence type="ECO:0000256" key="9">
    <source>
        <dbReference type="HAMAP-Rule" id="MF_00161"/>
    </source>
</evidence>
<evidence type="ECO:0000256" key="1">
    <source>
        <dbReference type="ARBA" id="ARBA00006139"/>
    </source>
</evidence>
<dbReference type="HAMAP" id="MF_00161">
    <property type="entry name" value="LspA"/>
    <property type="match status" value="1"/>
</dbReference>
<evidence type="ECO:0000256" key="10">
    <source>
        <dbReference type="RuleBase" id="RU004181"/>
    </source>
</evidence>
<comment type="catalytic activity">
    <reaction evidence="9">
        <text>Release of signal peptides from bacterial membrane prolipoproteins. Hydrolyzes -Xaa-Yaa-Zaa-|-(S,diacylglyceryl)Cys-, in which Xaa is hydrophobic (preferably Leu), and Yaa (Ala or Ser) and Zaa (Gly or Ala) have small, neutral side chains.</text>
        <dbReference type="EC" id="3.4.23.36"/>
    </reaction>
</comment>
<comment type="subcellular location">
    <subcellularLocation>
        <location evidence="9">Cell membrane</location>
        <topology evidence="9">Multi-pass membrane protein</topology>
    </subcellularLocation>
</comment>
<proteinExistence type="inferred from homology"/>
<feature type="active site" evidence="9">
    <location>
        <position position="134"/>
    </location>
</feature>
<evidence type="ECO:0000256" key="6">
    <source>
        <dbReference type="ARBA" id="ARBA00022801"/>
    </source>
</evidence>
<dbReference type="GO" id="GO:0004190">
    <property type="term" value="F:aspartic-type endopeptidase activity"/>
    <property type="evidence" value="ECO:0007669"/>
    <property type="project" value="UniProtKB-UniRule"/>
</dbReference>
<feature type="transmembrane region" description="Helical" evidence="9">
    <location>
        <begin position="62"/>
        <end position="82"/>
    </location>
</feature>
<dbReference type="UniPathway" id="UPA00665"/>
<keyword evidence="3 9" id="KW-0645">Protease</keyword>
<dbReference type="Pfam" id="PF01252">
    <property type="entry name" value="Peptidase_A8"/>
    <property type="match status" value="1"/>
</dbReference>
<gene>
    <name evidence="9" type="primary">lspA</name>
    <name evidence="11" type="ORF">SAMN04488060_1361</name>
</gene>
<dbReference type="EC" id="3.4.23.36" evidence="9"/>
<evidence type="ECO:0000256" key="2">
    <source>
        <dbReference type="ARBA" id="ARBA00022475"/>
    </source>
</evidence>
<dbReference type="RefSeq" id="WP_090479092.1">
    <property type="nucleotide sequence ID" value="NZ_FOWZ01000002.1"/>
</dbReference>
<dbReference type="AlphaFoldDB" id="A0A1I5MH32"/>
<dbReference type="PRINTS" id="PR00781">
    <property type="entry name" value="LIPOSIGPTASE"/>
</dbReference>
<dbReference type="NCBIfam" id="TIGR00077">
    <property type="entry name" value="lspA"/>
    <property type="match status" value="1"/>
</dbReference>
<keyword evidence="6 9" id="KW-0378">Hydrolase</keyword>
<keyword evidence="8 9" id="KW-0472">Membrane</keyword>
<sequence>MYRSLGLSIAVAVFASDLISKWLIVNVVMDPARTIDVFPFFNLVLGYNRGVTFGLLSSGNPIAPYLLSGFALLVVGVLARWLWRSTVRLESAAIGSIIGGALGNVADRLADGAVTDFLDFYVGGYHWPAFNLADVGIVLGVALLLVTWWSGETQRDDGTAPKV</sequence>
<keyword evidence="7 9" id="KW-1133">Transmembrane helix</keyword>
<dbReference type="PANTHER" id="PTHR33695">
    <property type="entry name" value="LIPOPROTEIN SIGNAL PEPTIDASE"/>
    <property type="match status" value="1"/>
</dbReference>
<evidence type="ECO:0000256" key="8">
    <source>
        <dbReference type="ARBA" id="ARBA00023136"/>
    </source>
</evidence>
<keyword evidence="5 9" id="KW-0064">Aspartyl protease</keyword>